<dbReference type="OrthoDB" id="9790732at2"/>
<evidence type="ECO:0000259" key="4">
    <source>
        <dbReference type="PROSITE" id="PS50883"/>
    </source>
</evidence>
<dbReference type="CDD" id="cd01949">
    <property type="entry name" value="GGDEF"/>
    <property type="match status" value="1"/>
</dbReference>
<protein>
    <submittedName>
        <fullName evidence="6">PAS sensor protein</fullName>
    </submittedName>
</protein>
<feature type="transmembrane region" description="Helical" evidence="1">
    <location>
        <begin position="7"/>
        <end position="27"/>
    </location>
</feature>
<name>D1B0H2_SULD5</name>
<dbReference type="SUPFAM" id="SSF55785">
    <property type="entry name" value="PYP-like sensor domain (PAS domain)"/>
    <property type="match status" value="1"/>
</dbReference>
<dbReference type="InterPro" id="IPR029787">
    <property type="entry name" value="Nucleotide_cyclase"/>
</dbReference>
<dbReference type="SMART" id="SM00267">
    <property type="entry name" value="GGDEF"/>
    <property type="match status" value="1"/>
</dbReference>
<sequence>MKIAKTYALYGAFILIFTITLLLSVWFGKKIQEEHHIQQERITVFERYKAVLDLEKTLIRKTVADYSFWDEMVDFAKEPNHAWSKDNLEEPMVKTFGVSYIYVYNEHKKLVYSYDALKKNTPAPILEPLSDEKPEFKEFYAFSEGKCIQYFLAPIHPFSDVERKGKPLGYFILGRVLDDVFFEKMEEITLGRSSLIQKKPLENQSSSFYVELPSLLNETVGYIQFDYHPLVIVFISNLQNSLLLAGLILLGIALMLFYLLTKLTFLKPIHLISMTLRTHHLGYIFALSKQKNELGEIAHLIYEHEKQKKLLEEYKEAIDENTIVSRTNAKGIITYANEQFLAISGYSKEELIGKPHNIVRHPDNPSHFFQEMWEVLKAGKTWKGIIKNRRKDGSVYYVKSVIMPLLSLDGKIESYMAIRHDVSDLFEQLEVLQQTSTLNLPSRKHLLEQIEKSKYPHLAILNICDFREINALYGQAFGDAYLYEFAQNLQKYIRKGMVVFHLQGDEFALYCDKEVSEEAFNTFCDTLLTRLQQEGLTIKNKSYTVACRIGIANGLSYLYNRAEIALKEARNSHKSLVIYDDRDGFQERLKEDIQWNKTLREALINKRFTLFLQEIVPLHVKPNARKKYEVLIRLIDENNRVISPFHFIDLAKRLHLYAQITHFVLEESVQVALHLGCDVSINITKEDILHHETTTLLFALLSQYPELKGHIILELVESEGIEDVSEVRSFLQKAHEKGCLLAIDDFGSGYSNFEYLLRLSVDFIKIDGSLIKNIDKDATAYATVKTISTFAKNLGIEVVAEFVHSADVLEKIKELPIDYAQGFYLHEPAPKESIQL</sequence>
<dbReference type="eggNOG" id="COG5001">
    <property type="taxonomic scope" value="Bacteria"/>
</dbReference>
<dbReference type="Gene3D" id="3.30.450.20">
    <property type="entry name" value="PAS domain"/>
    <property type="match status" value="1"/>
</dbReference>
<feature type="domain" description="GGDEF" evidence="5">
    <location>
        <begin position="454"/>
        <end position="582"/>
    </location>
</feature>
<feature type="domain" description="PAS" evidence="2">
    <location>
        <begin position="328"/>
        <end position="379"/>
    </location>
</feature>
<keyword evidence="1" id="KW-0472">Membrane</keyword>
<accession>D1B0H2</accession>
<dbReference type="InterPro" id="IPR050706">
    <property type="entry name" value="Cyclic-di-GMP_PDE-like"/>
</dbReference>
<dbReference type="PROSITE" id="PS50112">
    <property type="entry name" value="PAS"/>
    <property type="match status" value="1"/>
</dbReference>
<dbReference type="CDD" id="cd01948">
    <property type="entry name" value="EAL"/>
    <property type="match status" value="1"/>
</dbReference>
<feature type="domain" description="EAL" evidence="4">
    <location>
        <begin position="592"/>
        <end position="836"/>
    </location>
</feature>
<dbReference type="InterPro" id="IPR035965">
    <property type="entry name" value="PAS-like_dom_sf"/>
</dbReference>
<dbReference type="GO" id="GO:0071111">
    <property type="term" value="F:cyclic-guanylate-specific phosphodiesterase activity"/>
    <property type="evidence" value="ECO:0007669"/>
    <property type="project" value="InterPro"/>
</dbReference>
<evidence type="ECO:0000313" key="6">
    <source>
        <dbReference type="EMBL" id="ACZ11291.1"/>
    </source>
</evidence>
<dbReference type="RefSeq" id="WP_012856057.1">
    <property type="nucleotide sequence ID" value="NC_013512.1"/>
</dbReference>
<proteinExistence type="predicted"/>
<dbReference type="InterPro" id="IPR001633">
    <property type="entry name" value="EAL_dom"/>
</dbReference>
<evidence type="ECO:0000256" key="1">
    <source>
        <dbReference type="SAM" id="Phobius"/>
    </source>
</evidence>
<evidence type="ECO:0000259" key="3">
    <source>
        <dbReference type="PROSITE" id="PS50113"/>
    </source>
</evidence>
<dbReference type="STRING" id="525898.Sdel_0254"/>
<dbReference type="NCBIfam" id="TIGR00229">
    <property type="entry name" value="sensory_box"/>
    <property type="match status" value="1"/>
</dbReference>
<dbReference type="InterPro" id="IPR035919">
    <property type="entry name" value="EAL_sf"/>
</dbReference>
<dbReference type="Proteomes" id="UP000002222">
    <property type="component" value="Chromosome"/>
</dbReference>
<dbReference type="SMART" id="SM00052">
    <property type="entry name" value="EAL"/>
    <property type="match status" value="1"/>
</dbReference>
<reference evidence="6 7" key="2">
    <citation type="journal article" date="2010" name="Stand. Genomic Sci.">
        <title>Complete genome sequence of Sulfurospirillum deleyianum type strain (5175).</title>
        <authorList>
            <person name="Sikorski J."/>
            <person name="Lapidus A."/>
            <person name="Copeland A."/>
            <person name="Glavina Del Rio T."/>
            <person name="Nolan M."/>
            <person name="Lucas S."/>
            <person name="Chen F."/>
            <person name="Tice H."/>
            <person name="Cheng J.F."/>
            <person name="Saunders E."/>
            <person name="Bruce D."/>
            <person name="Goodwin L."/>
            <person name="Pitluck S."/>
            <person name="Ovchinnikova G."/>
            <person name="Pati A."/>
            <person name="Ivanova N."/>
            <person name="Mavromatis K."/>
            <person name="Chen A."/>
            <person name="Palaniappan K."/>
            <person name="Chain P."/>
            <person name="Land M."/>
            <person name="Hauser L."/>
            <person name="Chang Y.J."/>
            <person name="Jeffries C.D."/>
            <person name="Brettin T."/>
            <person name="Detter J.C."/>
            <person name="Han C."/>
            <person name="Rohde M."/>
            <person name="Lang E."/>
            <person name="Spring S."/>
            <person name="Goker M."/>
            <person name="Bristow J."/>
            <person name="Eisen J.A."/>
            <person name="Markowitz V."/>
            <person name="Hugenholtz P."/>
            <person name="Kyrpides N.C."/>
            <person name="Klenk H.P."/>
        </authorList>
    </citation>
    <scope>NUCLEOTIDE SEQUENCE [LARGE SCALE GENOMIC DNA]</scope>
    <source>
        <strain evidence="7">ATCC 51133 / DSM 6946 / 5175</strain>
    </source>
</reference>
<dbReference type="PANTHER" id="PTHR33121:SF79">
    <property type="entry name" value="CYCLIC DI-GMP PHOSPHODIESTERASE PDED-RELATED"/>
    <property type="match status" value="1"/>
</dbReference>
<dbReference type="SUPFAM" id="SSF55073">
    <property type="entry name" value="Nucleotide cyclase"/>
    <property type="match status" value="1"/>
</dbReference>
<dbReference type="Pfam" id="PF08447">
    <property type="entry name" value="PAS_3"/>
    <property type="match status" value="1"/>
</dbReference>
<dbReference type="CDD" id="cd00130">
    <property type="entry name" value="PAS"/>
    <property type="match status" value="1"/>
</dbReference>
<dbReference type="Pfam" id="PF00563">
    <property type="entry name" value="EAL"/>
    <property type="match status" value="1"/>
</dbReference>
<dbReference type="InterPro" id="IPR043128">
    <property type="entry name" value="Rev_trsase/Diguanyl_cyclase"/>
</dbReference>
<dbReference type="PROSITE" id="PS50883">
    <property type="entry name" value="EAL"/>
    <property type="match status" value="1"/>
</dbReference>
<feature type="domain" description="PAC" evidence="3">
    <location>
        <begin position="380"/>
        <end position="434"/>
    </location>
</feature>
<feature type="transmembrane region" description="Helical" evidence="1">
    <location>
        <begin position="242"/>
        <end position="260"/>
    </location>
</feature>
<dbReference type="SMART" id="SM00091">
    <property type="entry name" value="PAS"/>
    <property type="match status" value="1"/>
</dbReference>
<keyword evidence="7" id="KW-1185">Reference proteome</keyword>
<dbReference type="Pfam" id="PF00990">
    <property type="entry name" value="GGDEF"/>
    <property type="match status" value="1"/>
</dbReference>
<organism evidence="6 7">
    <name type="scientific">Sulfurospirillum deleyianum (strain ATCC 51133 / DSM 6946 / 5175)</name>
    <dbReference type="NCBI Taxonomy" id="525898"/>
    <lineage>
        <taxon>Bacteria</taxon>
        <taxon>Pseudomonadati</taxon>
        <taxon>Campylobacterota</taxon>
        <taxon>Epsilonproteobacteria</taxon>
        <taxon>Campylobacterales</taxon>
        <taxon>Sulfurospirillaceae</taxon>
        <taxon>Sulfurospirillum</taxon>
    </lineage>
</organism>
<dbReference type="HOGENOM" id="CLU_000445_70_46_7"/>
<dbReference type="PANTHER" id="PTHR33121">
    <property type="entry name" value="CYCLIC DI-GMP PHOSPHODIESTERASE PDEF"/>
    <property type="match status" value="1"/>
</dbReference>
<dbReference type="PROSITE" id="PS50113">
    <property type="entry name" value="PAC"/>
    <property type="match status" value="1"/>
</dbReference>
<dbReference type="KEGG" id="sdl:Sdel_0254"/>
<dbReference type="InterPro" id="IPR013655">
    <property type="entry name" value="PAS_fold_3"/>
</dbReference>
<dbReference type="InterPro" id="IPR000700">
    <property type="entry name" value="PAS-assoc_C"/>
</dbReference>
<dbReference type="InterPro" id="IPR000160">
    <property type="entry name" value="GGDEF_dom"/>
</dbReference>
<keyword evidence="1" id="KW-1133">Transmembrane helix</keyword>
<gene>
    <name evidence="6" type="ordered locus">Sdel_0254</name>
</gene>
<dbReference type="Pfam" id="PF05228">
    <property type="entry name" value="CHASE4"/>
    <property type="match status" value="1"/>
</dbReference>
<dbReference type="Gene3D" id="3.30.70.270">
    <property type="match status" value="1"/>
</dbReference>
<evidence type="ECO:0000259" key="5">
    <source>
        <dbReference type="PROSITE" id="PS50887"/>
    </source>
</evidence>
<keyword evidence="1" id="KW-0812">Transmembrane</keyword>
<dbReference type="SMART" id="SM00086">
    <property type="entry name" value="PAC"/>
    <property type="match status" value="1"/>
</dbReference>
<dbReference type="EMBL" id="CP001816">
    <property type="protein sequence ID" value="ACZ11291.1"/>
    <property type="molecule type" value="Genomic_DNA"/>
</dbReference>
<dbReference type="AlphaFoldDB" id="D1B0H2"/>
<reference evidence="7" key="1">
    <citation type="submission" date="2009-11" db="EMBL/GenBank/DDBJ databases">
        <title>The complete genome of Sulfurospirillum deleyianum DSM 6946.</title>
        <authorList>
            <consortium name="US DOE Joint Genome Institute (JGI-PGF)"/>
            <person name="Lucas S."/>
            <person name="Copeland A."/>
            <person name="Lapidus A."/>
            <person name="Glavina del Rio T."/>
            <person name="Dalin E."/>
            <person name="Tice H."/>
            <person name="Bruce D."/>
            <person name="Goodwin L."/>
            <person name="Pitluck S."/>
            <person name="Kyrpides N."/>
            <person name="Mavromatis K."/>
            <person name="Ivanova N."/>
            <person name="Ovchinnikova G."/>
            <person name="Munk A.C."/>
            <person name="Lu M."/>
            <person name="Brettin T."/>
            <person name="Detter J.C."/>
            <person name="Han C."/>
            <person name="Tapia R."/>
            <person name="Larimer F."/>
            <person name="Land M."/>
            <person name="Hauser L."/>
            <person name="Markowitz V."/>
            <person name="Cheng J.F."/>
            <person name="Hugenholtz P."/>
            <person name="Woyke T."/>
            <person name="Wu D."/>
            <person name="Aumann P."/>
            <person name="Schneider S."/>
            <person name="Lang E."/>
            <person name="Spring S."/>
            <person name="Klenk H.P."/>
            <person name="Eisen J.A."/>
        </authorList>
    </citation>
    <scope>NUCLEOTIDE SEQUENCE [LARGE SCALE GENOMIC DNA]</scope>
    <source>
        <strain evidence="7">ATCC 51133 / DSM 6946 / 5175</strain>
    </source>
</reference>
<evidence type="ECO:0000313" key="7">
    <source>
        <dbReference type="Proteomes" id="UP000002222"/>
    </source>
</evidence>
<dbReference type="Gene3D" id="3.20.20.450">
    <property type="entry name" value="EAL domain"/>
    <property type="match status" value="1"/>
</dbReference>
<evidence type="ECO:0000259" key="2">
    <source>
        <dbReference type="PROSITE" id="PS50112"/>
    </source>
</evidence>
<dbReference type="InterPro" id="IPR007892">
    <property type="entry name" value="CHASE4"/>
</dbReference>
<dbReference type="InterPro" id="IPR000014">
    <property type="entry name" value="PAS"/>
</dbReference>
<dbReference type="InterPro" id="IPR001610">
    <property type="entry name" value="PAC"/>
</dbReference>
<dbReference type="PROSITE" id="PS50887">
    <property type="entry name" value="GGDEF"/>
    <property type="match status" value="1"/>
</dbReference>
<dbReference type="SUPFAM" id="SSF141868">
    <property type="entry name" value="EAL domain-like"/>
    <property type="match status" value="1"/>
</dbReference>